<evidence type="ECO:0008006" key="6">
    <source>
        <dbReference type="Google" id="ProtNLM"/>
    </source>
</evidence>
<name>X1KRD4_9ZZZZ</name>
<sequence>ASNKIQTIFADPQIIKSAERTASKLGRILNMEAIEIYRLITESKNRRFVKIKVGADANECGAAGKIYGIGVKSGWQRHYPMGRLTANIVGFTDVENEGKGGIELQYEKELKGSSGQEIFFADVRRRPIRPKEQPSVLTDGAGIILTLDATIQQFARAELLRQYESYEAESAIAIAAEPETGAILALVSLPDFDPNNIAARDVNNLRNRAMSDQFEPGSVIKPIAAAIAIDAGVVERK</sequence>
<dbReference type="GO" id="GO:0008658">
    <property type="term" value="F:penicillin binding"/>
    <property type="evidence" value="ECO:0007669"/>
    <property type="project" value="InterPro"/>
</dbReference>
<keyword evidence="2" id="KW-0472">Membrane</keyword>
<proteinExistence type="predicted"/>
<dbReference type="Gene3D" id="3.90.1310.10">
    <property type="entry name" value="Penicillin-binding protein 2a (Domain 2)"/>
    <property type="match status" value="1"/>
</dbReference>
<feature type="domain" description="Penicillin-binding protein transpeptidase" evidence="3">
    <location>
        <begin position="172"/>
        <end position="235"/>
    </location>
</feature>
<dbReference type="Pfam" id="PF00905">
    <property type="entry name" value="Transpeptidase"/>
    <property type="match status" value="1"/>
</dbReference>
<dbReference type="InterPro" id="IPR012338">
    <property type="entry name" value="Beta-lactam/transpept-like"/>
</dbReference>
<gene>
    <name evidence="5" type="ORF">S03H2_61572</name>
</gene>
<dbReference type="AlphaFoldDB" id="X1KRD4"/>
<feature type="non-terminal residue" evidence="5">
    <location>
        <position position="1"/>
    </location>
</feature>
<dbReference type="EMBL" id="BARU01039747">
    <property type="protein sequence ID" value="GAH84548.1"/>
    <property type="molecule type" value="Genomic_DNA"/>
</dbReference>
<dbReference type="Gene3D" id="3.40.710.10">
    <property type="entry name" value="DD-peptidase/beta-lactamase superfamily"/>
    <property type="match status" value="1"/>
</dbReference>
<dbReference type="GO" id="GO:0071555">
    <property type="term" value="P:cell wall organization"/>
    <property type="evidence" value="ECO:0007669"/>
    <property type="project" value="TreeGrafter"/>
</dbReference>
<dbReference type="SUPFAM" id="SSF56601">
    <property type="entry name" value="beta-lactamase/transpeptidase-like"/>
    <property type="match status" value="1"/>
</dbReference>
<evidence type="ECO:0000313" key="5">
    <source>
        <dbReference type="EMBL" id="GAH84548.1"/>
    </source>
</evidence>
<dbReference type="GO" id="GO:0005886">
    <property type="term" value="C:plasma membrane"/>
    <property type="evidence" value="ECO:0007669"/>
    <property type="project" value="TreeGrafter"/>
</dbReference>
<dbReference type="Pfam" id="PF03717">
    <property type="entry name" value="PBP_dimer"/>
    <property type="match status" value="1"/>
</dbReference>
<dbReference type="InterPro" id="IPR001460">
    <property type="entry name" value="PCN-bd_Tpept"/>
</dbReference>
<dbReference type="InterPro" id="IPR050515">
    <property type="entry name" value="Beta-lactam/transpept"/>
</dbReference>
<feature type="domain" description="Penicillin-binding protein dimerisation" evidence="4">
    <location>
        <begin position="7"/>
        <end position="128"/>
    </location>
</feature>
<protein>
    <recommendedName>
        <fullName evidence="6">Penicillin-binding protein transpeptidase domain-containing protein</fullName>
    </recommendedName>
</protein>
<evidence type="ECO:0000259" key="3">
    <source>
        <dbReference type="Pfam" id="PF00905"/>
    </source>
</evidence>
<feature type="non-terminal residue" evidence="5">
    <location>
        <position position="237"/>
    </location>
</feature>
<dbReference type="SUPFAM" id="SSF56519">
    <property type="entry name" value="Penicillin binding protein dimerisation domain"/>
    <property type="match status" value="1"/>
</dbReference>
<comment type="subcellular location">
    <subcellularLocation>
        <location evidence="1">Membrane</location>
    </subcellularLocation>
</comment>
<accession>X1KRD4</accession>
<reference evidence="5" key="1">
    <citation type="journal article" date="2014" name="Front. Microbiol.">
        <title>High frequency of phylogenetically diverse reductive dehalogenase-homologous genes in deep subseafloor sedimentary metagenomes.</title>
        <authorList>
            <person name="Kawai M."/>
            <person name="Futagami T."/>
            <person name="Toyoda A."/>
            <person name="Takaki Y."/>
            <person name="Nishi S."/>
            <person name="Hori S."/>
            <person name="Arai W."/>
            <person name="Tsubouchi T."/>
            <person name="Morono Y."/>
            <person name="Uchiyama I."/>
            <person name="Ito T."/>
            <person name="Fujiyama A."/>
            <person name="Inagaki F."/>
            <person name="Takami H."/>
        </authorList>
    </citation>
    <scope>NUCLEOTIDE SEQUENCE</scope>
    <source>
        <strain evidence="5">Expedition CK06-06</strain>
    </source>
</reference>
<evidence type="ECO:0000256" key="1">
    <source>
        <dbReference type="ARBA" id="ARBA00004370"/>
    </source>
</evidence>
<comment type="caution">
    <text evidence="5">The sequence shown here is derived from an EMBL/GenBank/DDBJ whole genome shotgun (WGS) entry which is preliminary data.</text>
</comment>
<dbReference type="InterPro" id="IPR036138">
    <property type="entry name" value="PBP_dimer_sf"/>
</dbReference>
<evidence type="ECO:0000259" key="4">
    <source>
        <dbReference type="Pfam" id="PF03717"/>
    </source>
</evidence>
<organism evidence="5">
    <name type="scientific">marine sediment metagenome</name>
    <dbReference type="NCBI Taxonomy" id="412755"/>
    <lineage>
        <taxon>unclassified sequences</taxon>
        <taxon>metagenomes</taxon>
        <taxon>ecological metagenomes</taxon>
    </lineage>
</organism>
<dbReference type="PANTHER" id="PTHR30627:SF1">
    <property type="entry name" value="PEPTIDOGLYCAN D,D-TRANSPEPTIDASE FTSI"/>
    <property type="match status" value="1"/>
</dbReference>
<dbReference type="InterPro" id="IPR005311">
    <property type="entry name" value="PBP_dimer"/>
</dbReference>
<dbReference type="PANTHER" id="PTHR30627">
    <property type="entry name" value="PEPTIDOGLYCAN D,D-TRANSPEPTIDASE"/>
    <property type="match status" value="1"/>
</dbReference>
<evidence type="ECO:0000256" key="2">
    <source>
        <dbReference type="ARBA" id="ARBA00023136"/>
    </source>
</evidence>